<evidence type="ECO:0000313" key="3">
    <source>
        <dbReference type="Proteomes" id="UP001179181"/>
    </source>
</evidence>
<feature type="transmembrane region" description="Helical" evidence="1">
    <location>
        <begin position="52"/>
        <end position="72"/>
    </location>
</feature>
<name>A0ABX0UFQ5_9BACT</name>
<proteinExistence type="predicted"/>
<dbReference type="Pfam" id="PF05656">
    <property type="entry name" value="DUF805"/>
    <property type="match status" value="1"/>
</dbReference>
<evidence type="ECO:0000313" key="2">
    <source>
        <dbReference type="EMBL" id="NIJ50889.1"/>
    </source>
</evidence>
<evidence type="ECO:0000256" key="1">
    <source>
        <dbReference type="SAM" id="Phobius"/>
    </source>
</evidence>
<dbReference type="Proteomes" id="UP001179181">
    <property type="component" value="Unassembled WGS sequence"/>
</dbReference>
<reference evidence="2 3" key="1">
    <citation type="submission" date="2020-03" db="EMBL/GenBank/DDBJ databases">
        <title>Genomic Encyclopedia of Type Strains, Phase IV (KMG-IV): sequencing the most valuable type-strain genomes for metagenomic binning, comparative biology and taxonomic classification.</title>
        <authorList>
            <person name="Goeker M."/>
        </authorList>
    </citation>
    <scope>NUCLEOTIDE SEQUENCE [LARGE SCALE GENOMIC DNA]</scope>
    <source>
        <strain evidence="2 3">DSM 102865</strain>
    </source>
</reference>
<dbReference type="EMBL" id="JAASQJ010000001">
    <property type="protein sequence ID" value="NIJ50889.1"/>
    <property type="molecule type" value="Genomic_DNA"/>
</dbReference>
<protein>
    <submittedName>
        <fullName evidence="2">Uncharacterized membrane protein YhaH (DUF805 family)</fullName>
    </submittedName>
</protein>
<dbReference type="PANTHER" id="PTHR34980:SF2">
    <property type="entry name" value="INNER MEMBRANE PROTEIN YHAH-RELATED"/>
    <property type="match status" value="1"/>
</dbReference>
<keyword evidence="3" id="KW-1185">Reference proteome</keyword>
<keyword evidence="1" id="KW-1133">Transmembrane helix</keyword>
<dbReference type="InterPro" id="IPR008523">
    <property type="entry name" value="DUF805"/>
</dbReference>
<feature type="transmembrane region" description="Helical" evidence="1">
    <location>
        <begin position="23"/>
        <end position="40"/>
    </location>
</feature>
<sequence length="125" mass="14056">MDWYLKVIRQYAVFNGRARRQEYWMFVLFNLIFAVAAIFLDNMFGITMDGIGYGPIYGLYILAVFIPGLAVAVRRLHDINKSGFMMFLALIPILGAIWLIVLMAQEGNVGPNQYGADPKTVASIS</sequence>
<comment type="caution">
    <text evidence="2">The sequence shown here is derived from an EMBL/GenBank/DDBJ whole genome shotgun (WGS) entry which is preliminary data.</text>
</comment>
<accession>A0ABX0UFQ5</accession>
<organism evidence="2 3">
    <name type="scientific">Dyadobacter arcticus</name>
    <dbReference type="NCBI Taxonomy" id="1078754"/>
    <lineage>
        <taxon>Bacteria</taxon>
        <taxon>Pseudomonadati</taxon>
        <taxon>Bacteroidota</taxon>
        <taxon>Cytophagia</taxon>
        <taxon>Cytophagales</taxon>
        <taxon>Spirosomataceae</taxon>
        <taxon>Dyadobacter</taxon>
    </lineage>
</organism>
<feature type="transmembrane region" description="Helical" evidence="1">
    <location>
        <begin position="84"/>
        <end position="104"/>
    </location>
</feature>
<dbReference type="RefSeq" id="WP_167265984.1">
    <property type="nucleotide sequence ID" value="NZ_JAASQJ010000001.1"/>
</dbReference>
<dbReference type="PANTHER" id="PTHR34980">
    <property type="entry name" value="INNER MEMBRANE PROTEIN-RELATED-RELATED"/>
    <property type="match status" value="1"/>
</dbReference>
<keyword evidence="1" id="KW-0472">Membrane</keyword>
<gene>
    <name evidence="2" type="ORF">FHS68_000045</name>
</gene>
<keyword evidence="1" id="KW-0812">Transmembrane</keyword>